<name>A0AAW5R3L9_9HYPH</name>
<dbReference type="PANTHER" id="PTHR30163">
    <property type="entry name" value="MEMBRANE-BOUND LYTIC MUREIN TRANSGLYCOSYLASE B"/>
    <property type="match status" value="1"/>
</dbReference>
<reference evidence="3 4" key="1">
    <citation type="submission" date="2022-04" db="EMBL/GenBank/DDBJ databases">
        <authorList>
            <person name="Ye Y.-Q."/>
            <person name="Du Z.-J."/>
        </authorList>
    </citation>
    <scope>NUCLEOTIDE SEQUENCE [LARGE SCALE GENOMIC DNA]</scope>
    <source>
        <strain evidence="3 4">A6E488</strain>
    </source>
</reference>
<keyword evidence="4" id="KW-1185">Reference proteome</keyword>
<dbReference type="GO" id="GO:0008933">
    <property type="term" value="F:peptidoglycan lytic transglycosylase activity"/>
    <property type="evidence" value="ECO:0007669"/>
    <property type="project" value="TreeGrafter"/>
</dbReference>
<dbReference type="InterPro" id="IPR043426">
    <property type="entry name" value="MltB-like"/>
</dbReference>
<dbReference type="Pfam" id="PF13406">
    <property type="entry name" value="SLT_2"/>
    <property type="match status" value="1"/>
</dbReference>
<dbReference type="NCBIfam" id="TIGR02283">
    <property type="entry name" value="MltB_2"/>
    <property type="match status" value="1"/>
</dbReference>
<feature type="chain" id="PRO_5043509933" evidence="1">
    <location>
        <begin position="26"/>
        <end position="271"/>
    </location>
</feature>
<dbReference type="RefSeq" id="WP_261618439.1">
    <property type="nucleotide sequence ID" value="NZ_JALIDZ010000016.1"/>
</dbReference>
<organism evidence="3 4">
    <name type="scientific">Microbaculum marinisediminis</name>
    <dbReference type="NCBI Taxonomy" id="2931392"/>
    <lineage>
        <taxon>Bacteria</taxon>
        <taxon>Pseudomonadati</taxon>
        <taxon>Pseudomonadota</taxon>
        <taxon>Alphaproteobacteria</taxon>
        <taxon>Hyphomicrobiales</taxon>
        <taxon>Tepidamorphaceae</taxon>
        <taxon>Microbaculum</taxon>
    </lineage>
</organism>
<keyword evidence="1" id="KW-0732">Signal</keyword>
<protein>
    <submittedName>
        <fullName evidence="3">Lytic murein transglycosylase</fullName>
    </submittedName>
</protein>
<dbReference type="EMBL" id="JALIDZ010000016">
    <property type="protein sequence ID" value="MCT8974850.1"/>
    <property type="molecule type" value="Genomic_DNA"/>
</dbReference>
<feature type="domain" description="Transglycosylase SLT" evidence="2">
    <location>
        <begin position="34"/>
        <end position="239"/>
    </location>
</feature>
<proteinExistence type="predicted"/>
<dbReference type="AlphaFoldDB" id="A0AAW5R3L9"/>
<dbReference type="Gene3D" id="1.10.530.10">
    <property type="match status" value="1"/>
</dbReference>
<evidence type="ECO:0000256" key="1">
    <source>
        <dbReference type="SAM" id="SignalP"/>
    </source>
</evidence>
<evidence type="ECO:0000313" key="3">
    <source>
        <dbReference type="EMBL" id="MCT8974850.1"/>
    </source>
</evidence>
<comment type="caution">
    <text evidence="3">The sequence shown here is derived from an EMBL/GenBank/DDBJ whole genome shotgun (WGS) entry which is preliminary data.</text>
</comment>
<feature type="signal peptide" evidence="1">
    <location>
        <begin position="1"/>
        <end position="25"/>
    </location>
</feature>
<sequence>MRRLFVTLAAIPAALSLLAAAPARAAQCQPPNGFSGFIAQFKGEAARLGVSPRALAALDGVTEDKRVLSLDRNQQHFRVSFEEFARKRVTAGRVNKGKAMLRKYANLFAAVEQRYGVPGPVIVAIWGMETDYGAVLGNMSSVRSLATLAHDCRRTEMFQNELLSALRIIDRGDMTSDQMRGAWAGELGQTQFLASNYVRFAVDFDGNGRRDLIRSVPDVLASTANYLKAYGWRRGQPWTEGSANFAVLRQWNKSQNYQRAIALFATRVSEG</sequence>
<evidence type="ECO:0000259" key="2">
    <source>
        <dbReference type="Pfam" id="PF13406"/>
    </source>
</evidence>
<dbReference type="Proteomes" id="UP001320898">
    <property type="component" value="Unassembled WGS sequence"/>
</dbReference>
<gene>
    <name evidence="3" type="ORF">MUB46_23580</name>
</gene>
<dbReference type="Gene3D" id="1.10.8.350">
    <property type="entry name" value="Bacterial muramidase"/>
    <property type="match status" value="1"/>
</dbReference>
<evidence type="ECO:0000313" key="4">
    <source>
        <dbReference type="Proteomes" id="UP001320898"/>
    </source>
</evidence>
<dbReference type="InterPro" id="IPR023346">
    <property type="entry name" value="Lysozyme-like_dom_sf"/>
</dbReference>
<dbReference type="GO" id="GO:0009253">
    <property type="term" value="P:peptidoglycan catabolic process"/>
    <property type="evidence" value="ECO:0007669"/>
    <property type="project" value="TreeGrafter"/>
</dbReference>
<dbReference type="InterPro" id="IPR031304">
    <property type="entry name" value="SLT_2"/>
</dbReference>
<dbReference type="CDD" id="cd13399">
    <property type="entry name" value="Slt35-like"/>
    <property type="match status" value="1"/>
</dbReference>
<accession>A0AAW5R3L9</accession>
<dbReference type="PANTHER" id="PTHR30163:SF8">
    <property type="entry name" value="LYTIC MUREIN TRANSGLYCOSYLASE"/>
    <property type="match status" value="1"/>
</dbReference>
<dbReference type="InterPro" id="IPR011970">
    <property type="entry name" value="MltB_2"/>
</dbReference>
<dbReference type="SUPFAM" id="SSF53955">
    <property type="entry name" value="Lysozyme-like"/>
    <property type="match status" value="1"/>
</dbReference>